<dbReference type="CDD" id="cd01065">
    <property type="entry name" value="NAD_bind_Shikimate_DH"/>
    <property type="match status" value="1"/>
</dbReference>
<dbReference type="InterPro" id="IPR013708">
    <property type="entry name" value="Shikimate_DH-bd_N"/>
</dbReference>
<feature type="domain" description="Shikimate dehydrogenase substrate binding N-terminal" evidence="1">
    <location>
        <begin position="243"/>
        <end position="323"/>
    </location>
</feature>
<dbReference type="InterPro" id="IPR001381">
    <property type="entry name" value="DHquinase_I"/>
</dbReference>
<dbReference type="OrthoDB" id="204377at2759"/>
<dbReference type="GO" id="GO:0003855">
    <property type="term" value="F:3-dehydroquinate dehydratase activity"/>
    <property type="evidence" value="ECO:0007669"/>
    <property type="project" value="InterPro"/>
</dbReference>
<dbReference type="FunFam" id="3.40.50.720:FF:000172">
    <property type="entry name" value="Bifunctional 3-dehydroquinate dehydratase/shikimate dehydrogenase, chloroplastic"/>
    <property type="match status" value="1"/>
</dbReference>
<dbReference type="GO" id="GO:0019632">
    <property type="term" value="P:shikimate metabolic process"/>
    <property type="evidence" value="ECO:0007669"/>
    <property type="project" value="TreeGrafter"/>
</dbReference>
<keyword evidence="3" id="KW-1185">Reference proteome</keyword>
<gene>
    <name evidence="2" type="ORF">POTOM_020555</name>
</gene>
<dbReference type="PANTHER" id="PTHR21089:SF10">
    <property type="entry name" value="BIFUNCTIONAL 3-DEHYDROQUINATE DEHYDRATASE_SHIKIMATE DEHYDROGENASE, CHLOROPLASTIC-LIKE ISOFORM X1"/>
    <property type="match status" value="1"/>
</dbReference>
<dbReference type="EMBL" id="JAAWWB010000010">
    <property type="protein sequence ID" value="KAG6773290.1"/>
    <property type="molecule type" value="Genomic_DNA"/>
</dbReference>
<dbReference type="NCBIfam" id="TIGR01093">
    <property type="entry name" value="aroD"/>
    <property type="match status" value="1"/>
</dbReference>
<name>A0A8X8A2H3_POPTO</name>
<dbReference type="FunFam" id="3.20.20.70:FF:000142">
    <property type="entry name" value="bifunctional 3-dehydroquinate dehydratase/shikimate dehydrogenase, chloroplastic"/>
    <property type="match status" value="1"/>
</dbReference>
<dbReference type="GO" id="GO:0004764">
    <property type="term" value="F:shikimate 3-dehydrogenase (NADP+) activity"/>
    <property type="evidence" value="ECO:0007669"/>
    <property type="project" value="InterPro"/>
</dbReference>
<dbReference type="GO" id="GO:0009423">
    <property type="term" value="P:chorismate biosynthetic process"/>
    <property type="evidence" value="ECO:0007669"/>
    <property type="project" value="TreeGrafter"/>
</dbReference>
<dbReference type="PANTHER" id="PTHR21089">
    <property type="entry name" value="SHIKIMATE DEHYDROGENASE"/>
    <property type="match status" value="1"/>
</dbReference>
<dbReference type="InterPro" id="IPR022893">
    <property type="entry name" value="Shikimate_DH_fam"/>
</dbReference>
<accession>A0A8X8A2H3</accession>
<evidence type="ECO:0000259" key="1">
    <source>
        <dbReference type="Pfam" id="PF08501"/>
    </source>
</evidence>
<dbReference type="Pfam" id="PF08501">
    <property type="entry name" value="Shikimate_dh_N"/>
    <property type="match status" value="1"/>
</dbReference>
<dbReference type="Pfam" id="PF01487">
    <property type="entry name" value="DHquinase_I"/>
    <property type="match status" value="2"/>
</dbReference>
<evidence type="ECO:0000313" key="3">
    <source>
        <dbReference type="Proteomes" id="UP000886885"/>
    </source>
</evidence>
<dbReference type="HAMAP" id="MF_00222">
    <property type="entry name" value="Shikimate_DH_AroE"/>
    <property type="match status" value="1"/>
</dbReference>
<evidence type="ECO:0000313" key="2">
    <source>
        <dbReference type="EMBL" id="KAG6773290.1"/>
    </source>
</evidence>
<proteinExistence type="inferred from homology"/>
<dbReference type="Proteomes" id="UP000886885">
    <property type="component" value="Chromosome 5D"/>
</dbReference>
<reference evidence="2" key="1">
    <citation type="journal article" date="2020" name="bioRxiv">
        <title>Hybrid origin of Populus tomentosa Carr. identified through genome sequencing and phylogenomic analysis.</title>
        <authorList>
            <person name="An X."/>
            <person name="Gao K."/>
            <person name="Chen Z."/>
            <person name="Li J."/>
            <person name="Yang X."/>
            <person name="Yang X."/>
            <person name="Zhou J."/>
            <person name="Guo T."/>
            <person name="Zhao T."/>
            <person name="Huang S."/>
            <person name="Miao D."/>
            <person name="Khan W.U."/>
            <person name="Rao P."/>
            <person name="Ye M."/>
            <person name="Lei B."/>
            <person name="Liao W."/>
            <person name="Wang J."/>
            <person name="Ji L."/>
            <person name="Li Y."/>
            <person name="Guo B."/>
            <person name="Mustafa N.S."/>
            <person name="Li S."/>
            <person name="Yun Q."/>
            <person name="Keller S.R."/>
            <person name="Mao J."/>
            <person name="Zhang R."/>
            <person name="Strauss S.H."/>
        </authorList>
    </citation>
    <scope>NUCLEOTIDE SEQUENCE</scope>
    <source>
        <strain evidence="2">GM15</strain>
        <tissue evidence="2">Leaf</tissue>
    </source>
</reference>
<organism evidence="2 3">
    <name type="scientific">Populus tomentosa</name>
    <name type="common">Chinese white poplar</name>
    <dbReference type="NCBI Taxonomy" id="118781"/>
    <lineage>
        <taxon>Eukaryota</taxon>
        <taxon>Viridiplantae</taxon>
        <taxon>Streptophyta</taxon>
        <taxon>Embryophyta</taxon>
        <taxon>Tracheophyta</taxon>
        <taxon>Spermatophyta</taxon>
        <taxon>Magnoliopsida</taxon>
        <taxon>eudicotyledons</taxon>
        <taxon>Gunneridae</taxon>
        <taxon>Pentapetalae</taxon>
        <taxon>rosids</taxon>
        <taxon>fabids</taxon>
        <taxon>Malpighiales</taxon>
        <taxon>Salicaceae</taxon>
        <taxon>Saliceae</taxon>
        <taxon>Populus</taxon>
    </lineage>
</organism>
<dbReference type="AlphaFoldDB" id="A0A8X8A2H3"/>
<sequence>MGSVGVLTNSVMVCAPLMAESVEQMVIDMHSAKAQGADVVEVRLDCINEFQPCQDLETIIRNKPLPVIIVYRPKWEGGQYEGDEHRRLEALRLANDLGADYIDFELKVASELIEELRNKHQNGGKFIVSSYLNGATPSKESLGHLVATMQATEADIIKVVSNADDITEMERIFHMLSHCEVPAVAYSVGERGLISQLLCPKFGGALVYGSMEGNSIPGLPTLDSLREAYKVDCINSDTKVFGLVSKPVGHSKGPMLHNPTLRHVNFNGIYVPMFVDDLKKFFDVYASPDFAGYSVGFPYKEAVVQFCDEVHPLAKCIGAVNTIIRRPCDGKLIGYNTDCEGSITAIEDALRDQKDVNGRSLNSPLAGKQFVVVGAGGAGRAIAVGAKSRGARLIIFDIDLERAKGLARAVSGEAQHFESLAHFQPENGAILANATPIGMHPSTDRIPAAEETLGNYQLVFDAVYTPRKTRLLKDADAAGAITVSGVEMFLRQAIGQFKLFTGREVLHGNVHHYWEPRSIDQMLIPMRNAKKIGVDVVDCLTNFYPHQGLEILILQSPLLTLAMQLRANSIDVELENVHEFNDSMDGKKPDKFKVIVSSHNFHNTPTAEAIADLVTRIQATGADMVKISTTALDIKDYGKHFSGYGTFSTRKFGSYLTHGALEAGAISAPGQSTAEDLGRCFL</sequence>
<comment type="caution">
    <text evidence="2">The sequence shown here is derived from an EMBL/GenBank/DDBJ whole genome shotgun (WGS) entry which is preliminary data.</text>
</comment>
<protein>
    <recommendedName>
        <fullName evidence="1">Shikimate dehydrogenase substrate binding N-terminal domain-containing protein</fullName>
    </recommendedName>
</protein>
<dbReference type="CDD" id="cd00502">
    <property type="entry name" value="DHQase_I"/>
    <property type="match status" value="1"/>
</dbReference>